<accession>A0A5B7JQU6</accession>
<dbReference type="EMBL" id="VSRR010107021">
    <property type="protein sequence ID" value="MPC96706.1"/>
    <property type="molecule type" value="Genomic_DNA"/>
</dbReference>
<sequence>MAASSGHHTRQGK</sequence>
<evidence type="ECO:0000313" key="2">
    <source>
        <dbReference type="Proteomes" id="UP000324222"/>
    </source>
</evidence>
<dbReference type="Proteomes" id="UP000324222">
    <property type="component" value="Unassembled WGS sequence"/>
</dbReference>
<protein>
    <submittedName>
        <fullName evidence="1">Uncharacterized protein</fullName>
    </submittedName>
</protein>
<comment type="caution">
    <text evidence="1">The sequence shown here is derived from an EMBL/GenBank/DDBJ whole genome shotgun (WGS) entry which is preliminary data.</text>
</comment>
<proteinExistence type="predicted"/>
<organism evidence="1 2">
    <name type="scientific">Portunus trituberculatus</name>
    <name type="common">Swimming crab</name>
    <name type="synonym">Neptunus trituberculatus</name>
    <dbReference type="NCBI Taxonomy" id="210409"/>
    <lineage>
        <taxon>Eukaryota</taxon>
        <taxon>Metazoa</taxon>
        <taxon>Ecdysozoa</taxon>
        <taxon>Arthropoda</taxon>
        <taxon>Crustacea</taxon>
        <taxon>Multicrustacea</taxon>
        <taxon>Malacostraca</taxon>
        <taxon>Eumalacostraca</taxon>
        <taxon>Eucarida</taxon>
        <taxon>Decapoda</taxon>
        <taxon>Pleocyemata</taxon>
        <taxon>Brachyura</taxon>
        <taxon>Eubrachyura</taxon>
        <taxon>Portunoidea</taxon>
        <taxon>Portunidae</taxon>
        <taxon>Portuninae</taxon>
        <taxon>Portunus</taxon>
    </lineage>
</organism>
<reference evidence="1 2" key="1">
    <citation type="submission" date="2019-05" db="EMBL/GenBank/DDBJ databases">
        <title>Another draft genome of Portunus trituberculatus and its Hox gene families provides insights of decapod evolution.</title>
        <authorList>
            <person name="Jeong J.-H."/>
            <person name="Song I."/>
            <person name="Kim S."/>
            <person name="Choi T."/>
            <person name="Kim D."/>
            <person name="Ryu S."/>
            <person name="Kim W."/>
        </authorList>
    </citation>
    <scope>NUCLEOTIDE SEQUENCE [LARGE SCALE GENOMIC DNA]</scope>
    <source>
        <tissue evidence="1">Muscle</tissue>
    </source>
</reference>
<evidence type="ECO:0000313" key="1">
    <source>
        <dbReference type="EMBL" id="MPC96706.1"/>
    </source>
</evidence>
<name>A0A5B7JQU6_PORTR</name>
<keyword evidence="2" id="KW-1185">Reference proteome</keyword>
<gene>
    <name evidence="1" type="ORF">E2C01_091981</name>
</gene>